<evidence type="ECO:0000256" key="1">
    <source>
        <dbReference type="SAM" id="MobiDB-lite"/>
    </source>
</evidence>
<dbReference type="Proteomes" id="UP001189429">
    <property type="component" value="Unassembled WGS sequence"/>
</dbReference>
<feature type="region of interest" description="Disordered" evidence="1">
    <location>
        <begin position="133"/>
        <end position="188"/>
    </location>
</feature>
<keyword evidence="3" id="KW-1185">Reference proteome</keyword>
<organism evidence="2 3">
    <name type="scientific">Prorocentrum cordatum</name>
    <dbReference type="NCBI Taxonomy" id="2364126"/>
    <lineage>
        <taxon>Eukaryota</taxon>
        <taxon>Sar</taxon>
        <taxon>Alveolata</taxon>
        <taxon>Dinophyceae</taxon>
        <taxon>Prorocentrales</taxon>
        <taxon>Prorocentraceae</taxon>
        <taxon>Prorocentrum</taxon>
    </lineage>
</organism>
<proteinExistence type="predicted"/>
<accession>A0ABN9RZD4</accession>
<reference evidence="2" key="1">
    <citation type="submission" date="2023-10" db="EMBL/GenBank/DDBJ databases">
        <authorList>
            <person name="Chen Y."/>
            <person name="Shah S."/>
            <person name="Dougan E. K."/>
            <person name="Thang M."/>
            <person name="Chan C."/>
        </authorList>
    </citation>
    <scope>NUCLEOTIDE SEQUENCE [LARGE SCALE GENOMIC DNA]</scope>
</reference>
<name>A0ABN9RZD4_9DINO</name>
<evidence type="ECO:0000313" key="3">
    <source>
        <dbReference type="Proteomes" id="UP001189429"/>
    </source>
</evidence>
<sequence length="188" mass="19216">SSDLIGAHRDQRTRASSCFDGLARLARESPRAVAVAEAVRTAASGPAGPRQSHCLVATFEGVLHNAGRAMAAGREAESEVARKALLGSGLDSGRELAKRWAAARGGRRAQAHPGPQLAFEISEALEVVAGPESVGAGGCGESSDGAPISPRARLAQTAVETEAGQEKLDEKGRRVGAPRRKVPGAPGG</sequence>
<feature type="non-terminal residue" evidence="2">
    <location>
        <position position="1"/>
    </location>
</feature>
<protein>
    <submittedName>
        <fullName evidence="2">Uncharacterized protein</fullName>
    </submittedName>
</protein>
<feature type="compositionally biased region" description="Basic and acidic residues" evidence="1">
    <location>
        <begin position="164"/>
        <end position="173"/>
    </location>
</feature>
<evidence type="ECO:0000313" key="2">
    <source>
        <dbReference type="EMBL" id="CAK0823865.1"/>
    </source>
</evidence>
<dbReference type="EMBL" id="CAUYUJ010008413">
    <property type="protein sequence ID" value="CAK0823865.1"/>
    <property type="molecule type" value="Genomic_DNA"/>
</dbReference>
<comment type="caution">
    <text evidence="2">The sequence shown here is derived from an EMBL/GenBank/DDBJ whole genome shotgun (WGS) entry which is preliminary data.</text>
</comment>
<gene>
    <name evidence="2" type="ORF">PCOR1329_LOCUS24434</name>
</gene>